<dbReference type="SUPFAM" id="SSF51161">
    <property type="entry name" value="Trimeric LpxA-like enzymes"/>
    <property type="match status" value="1"/>
</dbReference>
<sequence>MLKRTLILALALVLFLPLAVHASTSKNLVKIGGDVLIPRGTIVDRAVAIGGSVTVLGVVRQDVVSVGDDVILKNGALVQGNAISIGGQVDKNPGATVQKDIVIYAVPPIEFGDEQIQSVDQAKTAMILWKETSILAFFVLAIIVASLFTKQVGLSSYTMEKKPLASFLIGLLAVALIPFVLVLFLLTIIGIPLIPVLGLVVVAAFILAYVAAAQLVGKKCLIALRMRNKSMLIEVMLGFVLICIVAMIPVLGGIIKGLLMIAGLGAVAYSAFGTQQRV</sequence>
<keyword evidence="1" id="KW-0472">Membrane</keyword>
<comment type="caution">
    <text evidence="4">The sequence shown here is derived from an EMBL/GenBank/DDBJ whole genome shotgun (WGS) entry which is preliminary data.</text>
</comment>
<accession>A0A1F4U4Y9</accession>
<dbReference type="InterPro" id="IPR058486">
    <property type="entry name" value="DUF8173"/>
</dbReference>
<keyword evidence="1" id="KW-0812">Transmembrane</keyword>
<keyword evidence="2" id="KW-0732">Signal</keyword>
<evidence type="ECO:0000259" key="3">
    <source>
        <dbReference type="Pfam" id="PF26514"/>
    </source>
</evidence>
<evidence type="ECO:0000256" key="1">
    <source>
        <dbReference type="SAM" id="Phobius"/>
    </source>
</evidence>
<dbReference type="EMBL" id="MEUJ01000005">
    <property type="protein sequence ID" value="OGC39971.1"/>
    <property type="molecule type" value="Genomic_DNA"/>
</dbReference>
<feature type="transmembrane region" description="Helical" evidence="1">
    <location>
        <begin position="134"/>
        <end position="152"/>
    </location>
</feature>
<gene>
    <name evidence="4" type="ORF">A2438_05620</name>
</gene>
<feature type="transmembrane region" description="Helical" evidence="1">
    <location>
        <begin position="164"/>
        <end position="191"/>
    </location>
</feature>
<dbReference type="InterPro" id="IPR011004">
    <property type="entry name" value="Trimer_LpxA-like_sf"/>
</dbReference>
<dbReference type="Pfam" id="PF26514">
    <property type="entry name" value="DUF8173"/>
    <property type="match status" value="1"/>
</dbReference>
<keyword evidence="1" id="KW-1133">Transmembrane helix</keyword>
<proteinExistence type="predicted"/>
<dbReference type="AlphaFoldDB" id="A0A1F4U4Y9"/>
<dbReference type="Proteomes" id="UP000179242">
    <property type="component" value="Unassembled WGS sequence"/>
</dbReference>
<evidence type="ECO:0000256" key="2">
    <source>
        <dbReference type="SAM" id="SignalP"/>
    </source>
</evidence>
<name>A0A1F4U4Y9_UNCSA</name>
<dbReference type="Gene3D" id="2.160.10.10">
    <property type="entry name" value="Hexapeptide repeat proteins"/>
    <property type="match status" value="1"/>
</dbReference>
<evidence type="ECO:0000313" key="5">
    <source>
        <dbReference type="Proteomes" id="UP000179242"/>
    </source>
</evidence>
<evidence type="ECO:0000313" key="4">
    <source>
        <dbReference type="EMBL" id="OGC39971.1"/>
    </source>
</evidence>
<feature type="transmembrane region" description="Helical" evidence="1">
    <location>
        <begin position="254"/>
        <end position="272"/>
    </location>
</feature>
<feature type="signal peptide" evidence="2">
    <location>
        <begin position="1"/>
        <end position="22"/>
    </location>
</feature>
<reference evidence="4 5" key="1">
    <citation type="journal article" date="2016" name="Nat. Commun.">
        <title>Thousands of microbial genomes shed light on interconnected biogeochemical processes in an aquifer system.</title>
        <authorList>
            <person name="Anantharaman K."/>
            <person name="Brown C.T."/>
            <person name="Hug L.A."/>
            <person name="Sharon I."/>
            <person name="Castelle C.J."/>
            <person name="Probst A.J."/>
            <person name="Thomas B.C."/>
            <person name="Singh A."/>
            <person name="Wilkins M.J."/>
            <person name="Karaoz U."/>
            <person name="Brodie E.L."/>
            <person name="Williams K.H."/>
            <person name="Hubbard S.S."/>
            <person name="Banfield J.F."/>
        </authorList>
    </citation>
    <scope>NUCLEOTIDE SEQUENCE [LARGE SCALE GENOMIC DNA]</scope>
</reference>
<feature type="domain" description="DUF8173" evidence="3">
    <location>
        <begin position="141"/>
        <end position="269"/>
    </location>
</feature>
<feature type="transmembrane region" description="Helical" evidence="1">
    <location>
        <begin position="197"/>
        <end position="217"/>
    </location>
</feature>
<protein>
    <recommendedName>
        <fullName evidence="3">DUF8173 domain-containing protein</fullName>
    </recommendedName>
</protein>
<organism evidence="4 5">
    <name type="scientific">candidate division WOR-1 bacterium RIFOXYC2_FULL_46_14</name>
    <dbReference type="NCBI Taxonomy" id="1802587"/>
    <lineage>
        <taxon>Bacteria</taxon>
        <taxon>Bacillati</taxon>
        <taxon>Saganbacteria</taxon>
    </lineage>
</organism>
<feature type="chain" id="PRO_5009514734" description="DUF8173 domain-containing protein" evidence="2">
    <location>
        <begin position="23"/>
        <end position="278"/>
    </location>
</feature>